<feature type="region of interest" description="Disordered" evidence="2">
    <location>
        <begin position="92"/>
        <end position="193"/>
    </location>
</feature>
<feature type="region of interest" description="Disordered" evidence="2">
    <location>
        <begin position="350"/>
        <end position="420"/>
    </location>
</feature>
<keyword evidence="1" id="KW-0175">Coiled coil</keyword>
<feature type="region of interest" description="Disordered" evidence="2">
    <location>
        <begin position="30"/>
        <end position="56"/>
    </location>
</feature>
<evidence type="ECO:0000256" key="2">
    <source>
        <dbReference type="SAM" id="MobiDB-lite"/>
    </source>
</evidence>
<proteinExistence type="predicted"/>
<evidence type="ECO:0000256" key="1">
    <source>
        <dbReference type="SAM" id="Coils"/>
    </source>
</evidence>
<accession>A0A1Y2H267</accession>
<feature type="region of interest" description="Disordered" evidence="2">
    <location>
        <begin position="547"/>
        <end position="573"/>
    </location>
</feature>
<dbReference type="RefSeq" id="XP_021886320.1">
    <property type="nucleotide sequence ID" value="XM_022022364.1"/>
</dbReference>
<feature type="compositionally biased region" description="Polar residues" evidence="2">
    <location>
        <begin position="132"/>
        <end position="144"/>
    </location>
</feature>
<protein>
    <submittedName>
        <fullName evidence="3">Uncharacterized protein</fullName>
    </submittedName>
</protein>
<dbReference type="AlphaFoldDB" id="A0A1Y2H267"/>
<organism evidence="3 4">
    <name type="scientific">Lobosporangium transversale</name>
    <dbReference type="NCBI Taxonomy" id="64571"/>
    <lineage>
        <taxon>Eukaryota</taxon>
        <taxon>Fungi</taxon>
        <taxon>Fungi incertae sedis</taxon>
        <taxon>Mucoromycota</taxon>
        <taxon>Mortierellomycotina</taxon>
        <taxon>Mortierellomycetes</taxon>
        <taxon>Mortierellales</taxon>
        <taxon>Mortierellaceae</taxon>
        <taxon>Lobosporangium</taxon>
    </lineage>
</organism>
<feature type="compositionally biased region" description="Low complexity" evidence="2">
    <location>
        <begin position="396"/>
        <end position="416"/>
    </location>
</feature>
<feature type="region of interest" description="Disordered" evidence="2">
    <location>
        <begin position="446"/>
        <end position="479"/>
    </location>
</feature>
<name>A0A1Y2H267_9FUNG</name>
<keyword evidence="4" id="KW-1185">Reference proteome</keyword>
<feature type="compositionally biased region" description="Polar residues" evidence="2">
    <location>
        <begin position="179"/>
        <end position="191"/>
    </location>
</feature>
<feature type="coiled-coil region" evidence="1">
    <location>
        <begin position="239"/>
        <end position="266"/>
    </location>
</feature>
<dbReference type="OrthoDB" id="2449763at2759"/>
<feature type="compositionally biased region" description="Basic and acidic residues" evidence="2">
    <location>
        <begin position="455"/>
        <end position="469"/>
    </location>
</feature>
<gene>
    <name evidence="3" type="ORF">BCR41DRAFT_343829</name>
</gene>
<comment type="caution">
    <text evidence="3">The sequence shown here is derived from an EMBL/GenBank/DDBJ whole genome shotgun (WGS) entry which is preliminary data.</text>
</comment>
<evidence type="ECO:0000313" key="4">
    <source>
        <dbReference type="Proteomes" id="UP000193648"/>
    </source>
</evidence>
<dbReference type="GeneID" id="33564208"/>
<dbReference type="EMBL" id="MCFF01000001">
    <property type="protein sequence ID" value="ORZ28647.1"/>
    <property type="molecule type" value="Genomic_DNA"/>
</dbReference>
<feature type="compositionally biased region" description="Low complexity" evidence="2">
    <location>
        <begin position="355"/>
        <end position="385"/>
    </location>
</feature>
<dbReference type="Proteomes" id="UP000193648">
    <property type="component" value="Unassembled WGS sequence"/>
</dbReference>
<dbReference type="InParanoid" id="A0A1Y2H267"/>
<reference evidence="3 4" key="1">
    <citation type="submission" date="2016-07" db="EMBL/GenBank/DDBJ databases">
        <title>Pervasive Adenine N6-methylation of Active Genes in Fungi.</title>
        <authorList>
            <consortium name="DOE Joint Genome Institute"/>
            <person name="Mondo S.J."/>
            <person name="Dannebaum R.O."/>
            <person name="Kuo R.C."/>
            <person name="Labutti K."/>
            <person name="Haridas S."/>
            <person name="Kuo A."/>
            <person name="Salamov A."/>
            <person name="Ahrendt S.R."/>
            <person name="Lipzen A."/>
            <person name="Sullivan W."/>
            <person name="Andreopoulos W.B."/>
            <person name="Clum A."/>
            <person name="Lindquist E."/>
            <person name="Daum C."/>
            <person name="Ramamoorthy G.K."/>
            <person name="Gryganskyi A."/>
            <person name="Culley D."/>
            <person name="Magnuson J.K."/>
            <person name="James T.Y."/>
            <person name="O'Malley M.A."/>
            <person name="Stajich J.E."/>
            <person name="Spatafora J.W."/>
            <person name="Visel A."/>
            <person name="Grigoriev I.V."/>
        </authorList>
    </citation>
    <scope>NUCLEOTIDE SEQUENCE [LARGE SCALE GENOMIC DNA]</scope>
    <source>
        <strain evidence="3 4">NRRL 3116</strain>
    </source>
</reference>
<evidence type="ECO:0000313" key="3">
    <source>
        <dbReference type="EMBL" id="ORZ28647.1"/>
    </source>
</evidence>
<sequence length="691" mass="76369">MGRRLNIFCPCLPRKQRDNLSSRSLYLDQDSSGYSDDDDAYTPAHVHPYHHSRSRSRLEALDSDNYYHDSIDDSINPWPTKFSNSRFSRNANQAGFAKSHSRNHSPFEIPYRDDTDDDDDSHQQQQNQQQQNYPKNGSESNRGANSGKDPIERESGIAMFVPYRDDENDSTNHDDNGISIGSRNTRNSSTKVYPKANYTPYNIHAEMVPSPRKLRAPRNLHDKVAWDDTEDDAEEVLDVDALIAEQERITRELAAQEEALRQEEEAAIVAKRMAAIRAAEKRGLLRFEGDKLVIPSSDKQVQGDDLQISLRHTIEKTTPSTASSFVGGIDAFNLELKMANLNTYQTGSQNKIKMASSSSSVSRSTRPAPTRTSTSTSTATWVSAADTLQPLPPSTTPKTVSISTSTSTSTSGTPITLPGQSGINTRGVLSNITTFLKKVDGVIAGDSGDESSDESSFHKELDNKQEHRSSGISSISKGHVNRLNGLQEPIAKLPINGESSGEIEQDVNSCNSNNIECTRLREYNTCAAEAQPAPITTIAVTAYSGSERQSCPEDPFNNIKATSNEAEEDRRKTSIPWDQNNENIEHDHINIKTDEQERQPEKAHVPAITAITTGTYFGGALSSIFNTGSSIMGYFSGVGAGTDQHQDGYEDEEERKYTGHRLSPFNYIGFKARTAAVTDDDDDDSINDFNF</sequence>